<dbReference type="PROSITE" id="PS50109">
    <property type="entry name" value="HIS_KIN"/>
    <property type="match status" value="1"/>
</dbReference>
<dbReference type="SMART" id="SM00387">
    <property type="entry name" value="HATPase_c"/>
    <property type="match status" value="1"/>
</dbReference>
<keyword evidence="8" id="KW-0902">Two-component regulatory system</keyword>
<evidence type="ECO:0000259" key="14">
    <source>
        <dbReference type="PROSITE" id="PS50110"/>
    </source>
</evidence>
<evidence type="ECO:0000256" key="10">
    <source>
        <dbReference type="ARBA" id="ARBA00068150"/>
    </source>
</evidence>
<dbReference type="CDD" id="cd16922">
    <property type="entry name" value="HATPase_EvgS-ArcB-TorS-like"/>
    <property type="match status" value="1"/>
</dbReference>
<comment type="caution">
    <text evidence="11">Lacks conserved residue(s) required for the propagation of feature annotation.</text>
</comment>
<dbReference type="CDD" id="cd00082">
    <property type="entry name" value="HisKA"/>
    <property type="match status" value="1"/>
</dbReference>
<keyword evidence="5" id="KW-0547">Nucleotide-binding</keyword>
<evidence type="ECO:0000256" key="6">
    <source>
        <dbReference type="ARBA" id="ARBA00022777"/>
    </source>
</evidence>
<feature type="domain" description="Histidine kinase" evidence="13">
    <location>
        <begin position="461"/>
        <end position="687"/>
    </location>
</feature>
<evidence type="ECO:0000256" key="7">
    <source>
        <dbReference type="ARBA" id="ARBA00022840"/>
    </source>
</evidence>
<dbReference type="CDD" id="cd17546">
    <property type="entry name" value="REC_hyHK_CKI1_RcsC-like"/>
    <property type="match status" value="1"/>
</dbReference>
<feature type="domain" description="Response regulatory" evidence="14">
    <location>
        <begin position="717"/>
        <end position="837"/>
    </location>
</feature>
<organism evidence="15 16">
    <name type="scientific">Denitrobaculum tricleocarpae</name>
    <dbReference type="NCBI Taxonomy" id="2591009"/>
    <lineage>
        <taxon>Bacteria</taxon>
        <taxon>Pseudomonadati</taxon>
        <taxon>Pseudomonadota</taxon>
        <taxon>Alphaproteobacteria</taxon>
        <taxon>Rhodospirillales</taxon>
        <taxon>Rhodospirillaceae</taxon>
        <taxon>Denitrobaculum</taxon>
    </lineage>
</organism>
<comment type="caution">
    <text evidence="15">The sequence shown here is derived from an EMBL/GenBank/DDBJ whole genome shotgun (WGS) entry which is preliminary data.</text>
</comment>
<evidence type="ECO:0000259" key="13">
    <source>
        <dbReference type="PROSITE" id="PS50109"/>
    </source>
</evidence>
<keyword evidence="4" id="KW-0808">Transferase</keyword>
<evidence type="ECO:0000256" key="5">
    <source>
        <dbReference type="ARBA" id="ARBA00022741"/>
    </source>
</evidence>
<proteinExistence type="predicted"/>
<name>A0A545U2S4_9PROT</name>
<feature type="modified residue" description="4-aspartylphosphate" evidence="11">
    <location>
        <position position="913"/>
    </location>
</feature>
<comment type="catalytic activity">
    <reaction evidence="1">
        <text>ATP + protein L-histidine = ADP + protein N-phospho-L-histidine.</text>
        <dbReference type="EC" id="2.7.13.3"/>
    </reaction>
</comment>
<dbReference type="GO" id="GO:0000155">
    <property type="term" value="F:phosphorelay sensor kinase activity"/>
    <property type="evidence" value="ECO:0007669"/>
    <property type="project" value="InterPro"/>
</dbReference>
<evidence type="ECO:0000256" key="1">
    <source>
        <dbReference type="ARBA" id="ARBA00000085"/>
    </source>
</evidence>
<dbReference type="InterPro" id="IPR011006">
    <property type="entry name" value="CheY-like_superfamily"/>
</dbReference>
<dbReference type="Pfam" id="PF02518">
    <property type="entry name" value="HATPase_c"/>
    <property type="match status" value="1"/>
</dbReference>
<dbReference type="Gene3D" id="3.30.565.10">
    <property type="entry name" value="Histidine kinase-like ATPase, C-terminal domain"/>
    <property type="match status" value="1"/>
</dbReference>
<evidence type="ECO:0000256" key="2">
    <source>
        <dbReference type="ARBA" id="ARBA00012438"/>
    </source>
</evidence>
<dbReference type="Pfam" id="PF08448">
    <property type="entry name" value="PAS_4"/>
    <property type="match status" value="1"/>
</dbReference>
<dbReference type="EMBL" id="VHSH01000001">
    <property type="protein sequence ID" value="TQV83782.1"/>
    <property type="molecule type" value="Genomic_DNA"/>
</dbReference>
<dbReference type="InterPro" id="IPR035965">
    <property type="entry name" value="PAS-like_dom_sf"/>
</dbReference>
<dbReference type="Pfam" id="PF00512">
    <property type="entry name" value="HisKA"/>
    <property type="match status" value="1"/>
</dbReference>
<comment type="subunit">
    <text evidence="9">At low DSF concentrations, interacts with RpfF.</text>
</comment>
<dbReference type="InterPro" id="IPR005467">
    <property type="entry name" value="His_kinase_dom"/>
</dbReference>
<dbReference type="Pfam" id="PF00072">
    <property type="entry name" value="Response_reg"/>
    <property type="match status" value="1"/>
</dbReference>
<dbReference type="FunFam" id="3.30.565.10:FF:000010">
    <property type="entry name" value="Sensor histidine kinase RcsC"/>
    <property type="match status" value="1"/>
</dbReference>
<feature type="coiled-coil region" evidence="12">
    <location>
        <begin position="399"/>
        <end position="461"/>
    </location>
</feature>
<dbReference type="SMART" id="SM00448">
    <property type="entry name" value="REC"/>
    <property type="match status" value="1"/>
</dbReference>
<keyword evidence="6" id="KW-0418">Kinase</keyword>
<dbReference type="FunFam" id="1.10.287.130:FF:000002">
    <property type="entry name" value="Two-component osmosensing histidine kinase"/>
    <property type="match status" value="1"/>
</dbReference>
<keyword evidence="3 11" id="KW-0597">Phosphoprotein</keyword>
<dbReference type="EC" id="2.7.13.3" evidence="2"/>
<dbReference type="InterPro" id="IPR000014">
    <property type="entry name" value="PAS"/>
</dbReference>
<reference evidence="15 16" key="1">
    <citation type="submission" date="2019-06" db="EMBL/GenBank/DDBJ databases">
        <title>Whole genome sequence for Rhodospirillaceae sp. R148.</title>
        <authorList>
            <person name="Wang G."/>
        </authorList>
    </citation>
    <scope>NUCLEOTIDE SEQUENCE [LARGE SCALE GENOMIC DNA]</scope>
    <source>
        <strain evidence="15 16">R148</strain>
    </source>
</reference>
<protein>
    <recommendedName>
        <fullName evidence="10">Sensory/regulatory protein RpfC</fullName>
        <ecNumber evidence="2">2.7.13.3</ecNumber>
    </recommendedName>
</protein>
<dbReference type="SUPFAM" id="SSF55785">
    <property type="entry name" value="PYP-like sensor domain (PAS domain)"/>
    <property type="match status" value="2"/>
</dbReference>
<dbReference type="OrthoDB" id="9801651at2"/>
<keyword evidence="7" id="KW-0067">ATP-binding</keyword>
<dbReference type="InterPro" id="IPR003661">
    <property type="entry name" value="HisK_dim/P_dom"/>
</dbReference>
<dbReference type="Gene3D" id="1.10.287.130">
    <property type="match status" value="1"/>
</dbReference>
<sequence>MCGALRRTAAGTLRPARWNGTLLTRSDSAEGILDFASAISDWVWACDGDLKLTFVSEGWQRLFEVPAGEAAGKTVEALLESRGIEISESHAEHFRLLARQESYRTSRFTYHAPSGETRHLCESAQALYAADGSFQGYRGVGWDHSASEAEAQKSRRTEALLSEAIQAMTEGFVLYDRDDRLLVCNETYRQMYPKSAAVMKTGEKFEDIVRYGVERGEYAVDPSDKLACELWIAERMEFHHSMRGAVEQKLSDGRWIKTDERATLEGGRVGIRSDITKLKRAEQRLLDAIESMLEVFVLWDADDRLVLCNKKYLEIIDRADEVLRPGVAFETVVRSNVDARFVIPDNLDREAWVQQRLQVHRDANGSMELSLTDGRAFLITEVRTSDGGIVSIGTDITTLREQERELRQKDLRQRELIESQKETQKQLELQAIELANLAQDLAEARDQAEAANRAKSEFLATMSHEIRTPMNGVLGMAGLLLDTALSDSQRLYAETIRKSGDALLEIVNDILDFSKIEAGMLEIETVDFDLHSLIENVVDLMHARADPGRIDLAAWITADVPRKLRGDAGRLRQVLLNLLSNALKFTEEGGVTLGVAHADATKAEGNQATVQLVFSVEDSGIGIPPEIHEKLFDRFTQADASTTRRYGGTGLGLAICKEITTLMGGDIELQSVEGQGSTFTVTFPFALAAAGSPPCKARDVGTEETLHGHLKALTGQRVLVVEQSAFSSKNFRKQLETFGLSVDVRHDSESALDALRASSQDDAYWLVLIGALPRDESVERLSEKIEACPNARGIKMLLVLPKASLGKVLASTQDRVDDTLYKPLHYDALRRSLVTQIVGEKGARKLTSEDRNSPEKADQNRTLRLLVVEDNKVNQLLAMTLLRKAGHEVDLAENGREGVEAVRGQDYDIVLMDMQMPEMDGLEATQEIRKLPDEKGKTTIIAMTANALAADQKLCLDAGMNDYMAKPIDPKSLHEKLAIWGNTAPE</sequence>
<evidence type="ECO:0000313" key="15">
    <source>
        <dbReference type="EMBL" id="TQV83782.1"/>
    </source>
</evidence>
<dbReference type="SUPFAM" id="SSF52172">
    <property type="entry name" value="CheY-like"/>
    <property type="match status" value="2"/>
</dbReference>
<evidence type="ECO:0000256" key="8">
    <source>
        <dbReference type="ARBA" id="ARBA00023012"/>
    </source>
</evidence>
<dbReference type="SMART" id="SM00091">
    <property type="entry name" value="PAS"/>
    <property type="match status" value="3"/>
</dbReference>
<dbReference type="InterPro" id="IPR001789">
    <property type="entry name" value="Sig_transdc_resp-reg_receiver"/>
</dbReference>
<dbReference type="InterPro" id="IPR013656">
    <property type="entry name" value="PAS_4"/>
</dbReference>
<dbReference type="SUPFAM" id="SSF55874">
    <property type="entry name" value="ATPase domain of HSP90 chaperone/DNA topoisomerase II/histidine kinase"/>
    <property type="match status" value="1"/>
</dbReference>
<evidence type="ECO:0000256" key="9">
    <source>
        <dbReference type="ARBA" id="ARBA00064003"/>
    </source>
</evidence>
<dbReference type="Proteomes" id="UP000315252">
    <property type="component" value="Unassembled WGS sequence"/>
</dbReference>
<dbReference type="CDD" id="cd00130">
    <property type="entry name" value="PAS"/>
    <property type="match status" value="1"/>
</dbReference>
<dbReference type="SMART" id="SM00388">
    <property type="entry name" value="HisKA"/>
    <property type="match status" value="1"/>
</dbReference>
<dbReference type="SUPFAM" id="SSF47384">
    <property type="entry name" value="Homodimeric domain of signal transducing histidine kinase"/>
    <property type="match status" value="1"/>
</dbReference>
<feature type="domain" description="Response regulatory" evidence="14">
    <location>
        <begin position="864"/>
        <end position="981"/>
    </location>
</feature>
<dbReference type="PANTHER" id="PTHR45339:SF5">
    <property type="entry name" value="HISTIDINE KINASE"/>
    <property type="match status" value="1"/>
</dbReference>
<evidence type="ECO:0000313" key="16">
    <source>
        <dbReference type="Proteomes" id="UP000315252"/>
    </source>
</evidence>
<dbReference type="InterPro" id="IPR004358">
    <property type="entry name" value="Sig_transdc_His_kin-like_C"/>
</dbReference>
<dbReference type="InterPro" id="IPR036890">
    <property type="entry name" value="HATPase_C_sf"/>
</dbReference>
<dbReference type="InterPro" id="IPR003594">
    <property type="entry name" value="HATPase_dom"/>
</dbReference>
<dbReference type="InterPro" id="IPR036097">
    <property type="entry name" value="HisK_dim/P_sf"/>
</dbReference>
<dbReference type="AlphaFoldDB" id="A0A545U2S4"/>
<dbReference type="PRINTS" id="PR00344">
    <property type="entry name" value="BCTRLSENSOR"/>
</dbReference>
<evidence type="ECO:0000256" key="4">
    <source>
        <dbReference type="ARBA" id="ARBA00022679"/>
    </source>
</evidence>
<dbReference type="PROSITE" id="PS50110">
    <property type="entry name" value="RESPONSE_REGULATORY"/>
    <property type="match status" value="2"/>
</dbReference>
<dbReference type="Gene3D" id="3.40.50.2300">
    <property type="match status" value="2"/>
</dbReference>
<keyword evidence="12" id="KW-0175">Coiled coil</keyword>
<dbReference type="Gene3D" id="3.30.450.20">
    <property type="entry name" value="PAS domain"/>
    <property type="match status" value="3"/>
</dbReference>
<dbReference type="GO" id="GO:0005524">
    <property type="term" value="F:ATP binding"/>
    <property type="evidence" value="ECO:0007669"/>
    <property type="project" value="UniProtKB-KW"/>
</dbReference>
<evidence type="ECO:0000256" key="11">
    <source>
        <dbReference type="PROSITE-ProRule" id="PRU00169"/>
    </source>
</evidence>
<dbReference type="PANTHER" id="PTHR45339">
    <property type="entry name" value="HYBRID SIGNAL TRANSDUCTION HISTIDINE KINASE J"/>
    <property type="match status" value="1"/>
</dbReference>
<evidence type="ECO:0000256" key="12">
    <source>
        <dbReference type="SAM" id="Coils"/>
    </source>
</evidence>
<accession>A0A545U2S4</accession>
<dbReference type="Pfam" id="PF12860">
    <property type="entry name" value="PAS_7"/>
    <property type="match status" value="2"/>
</dbReference>
<evidence type="ECO:0000256" key="3">
    <source>
        <dbReference type="ARBA" id="ARBA00022553"/>
    </source>
</evidence>
<keyword evidence="16" id="KW-1185">Reference proteome</keyword>
<gene>
    <name evidence="15" type="ORF">FKG95_04155</name>
</gene>